<feature type="compositionally biased region" description="Basic residues" evidence="1">
    <location>
        <begin position="103"/>
        <end position="119"/>
    </location>
</feature>
<feature type="region of interest" description="Disordered" evidence="1">
    <location>
        <begin position="1"/>
        <end position="128"/>
    </location>
</feature>
<feature type="compositionally biased region" description="Polar residues" evidence="1">
    <location>
        <begin position="225"/>
        <end position="235"/>
    </location>
</feature>
<evidence type="ECO:0000313" key="3">
    <source>
        <dbReference type="Proteomes" id="UP001283361"/>
    </source>
</evidence>
<comment type="caution">
    <text evidence="2">The sequence shown here is derived from an EMBL/GenBank/DDBJ whole genome shotgun (WGS) entry which is preliminary data.</text>
</comment>
<proteinExistence type="predicted"/>
<reference evidence="2" key="1">
    <citation type="journal article" date="2023" name="G3 (Bethesda)">
        <title>A reference genome for the long-term kleptoplast-retaining sea slug Elysia crispata morphotype clarki.</title>
        <authorList>
            <person name="Eastman K.E."/>
            <person name="Pendleton A.L."/>
            <person name="Shaikh M.A."/>
            <person name="Suttiyut T."/>
            <person name="Ogas R."/>
            <person name="Tomko P."/>
            <person name="Gavelis G."/>
            <person name="Widhalm J.R."/>
            <person name="Wisecaver J.H."/>
        </authorList>
    </citation>
    <scope>NUCLEOTIDE SEQUENCE</scope>
    <source>
        <strain evidence="2">ECLA1</strain>
    </source>
</reference>
<feature type="compositionally biased region" description="Low complexity" evidence="1">
    <location>
        <begin position="236"/>
        <end position="252"/>
    </location>
</feature>
<feature type="region of interest" description="Disordered" evidence="1">
    <location>
        <begin position="225"/>
        <end position="252"/>
    </location>
</feature>
<dbReference type="Proteomes" id="UP001283361">
    <property type="component" value="Unassembled WGS sequence"/>
</dbReference>
<protein>
    <submittedName>
        <fullName evidence="2">Uncharacterized protein</fullName>
    </submittedName>
</protein>
<dbReference type="EMBL" id="JAWDGP010005803">
    <property type="protein sequence ID" value="KAK3751954.1"/>
    <property type="molecule type" value="Genomic_DNA"/>
</dbReference>
<evidence type="ECO:0000256" key="1">
    <source>
        <dbReference type="SAM" id="MobiDB-lite"/>
    </source>
</evidence>
<sequence length="361" mass="37936">MGCRHSQYVESEEARVESLRYKQRRSTKLRRGNRQRKKSSKDKTSVSSGSSDQRKGSAVSADEQDLDGRADKTTSRGSSLDTDTRPEQLEKGDEGFHAVTGGKKGKKGKKGKLKARNKKRERDDEERRVQQLFGAGHQQTARDALSLSVSTPDGIDNPGVDGGLTCDQSSDSLPARLLAHYKRAFPVWQAADYHFRHDGRGLTLSTLNGAKLACHCGKGIEPANGDSSHGANTDPPSSSQQPSASSSTAAAVGTSARQQCRRCSLAAAKRAGLLPSNNNGSLDGGSAAAAAADDDGGGTGGAGDNGAAASGASGDTGKRVANIDAIANFLVLTVSELSSPLLTSPRKSKTMAYFKMSTRLK</sequence>
<keyword evidence="3" id="KW-1185">Reference proteome</keyword>
<name>A0AAE1D291_9GAST</name>
<accession>A0AAE1D291</accession>
<evidence type="ECO:0000313" key="2">
    <source>
        <dbReference type="EMBL" id="KAK3751954.1"/>
    </source>
</evidence>
<dbReference type="AlphaFoldDB" id="A0AAE1D291"/>
<gene>
    <name evidence="2" type="ORF">RRG08_046226</name>
</gene>
<organism evidence="2 3">
    <name type="scientific">Elysia crispata</name>
    <name type="common">lettuce slug</name>
    <dbReference type="NCBI Taxonomy" id="231223"/>
    <lineage>
        <taxon>Eukaryota</taxon>
        <taxon>Metazoa</taxon>
        <taxon>Spiralia</taxon>
        <taxon>Lophotrochozoa</taxon>
        <taxon>Mollusca</taxon>
        <taxon>Gastropoda</taxon>
        <taxon>Heterobranchia</taxon>
        <taxon>Euthyneura</taxon>
        <taxon>Panpulmonata</taxon>
        <taxon>Sacoglossa</taxon>
        <taxon>Placobranchoidea</taxon>
        <taxon>Plakobranchidae</taxon>
        <taxon>Elysia</taxon>
    </lineage>
</organism>
<feature type="compositionally biased region" description="Basic and acidic residues" evidence="1">
    <location>
        <begin position="82"/>
        <end position="96"/>
    </location>
</feature>
<feature type="compositionally biased region" description="Basic residues" evidence="1">
    <location>
        <begin position="21"/>
        <end position="40"/>
    </location>
</feature>